<evidence type="ECO:0000313" key="2">
    <source>
        <dbReference type="EMBL" id="PVZ95422.1"/>
    </source>
</evidence>
<accession>A0A2V1HUP8</accession>
<dbReference type="OrthoDB" id="3541690at2"/>
<feature type="compositionally biased region" description="Basic and acidic residues" evidence="1">
    <location>
        <begin position="280"/>
        <end position="291"/>
    </location>
</feature>
<dbReference type="Proteomes" id="UP000244893">
    <property type="component" value="Unassembled WGS sequence"/>
</dbReference>
<evidence type="ECO:0000256" key="1">
    <source>
        <dbReference type="SAM" id="MobiDB-lite"/>
    </source>
</evidence>
<sequence>MGLVDIADGLYDELPGAFITARAAAVRQARSDGDRALADQIGRLPKPSVAAWAVNALVRHRPDVMDAVRSLGDSLREAQADLDSDALRALVQQRRKVVAQLGGEAQKLGDELGQKITPAARDELEQTLGAALADSDATSAVMTGRLVRSLASTGFDAVDLEGAVAGGDAATPSTRTAKRPASAGKPNDIELARAKREKELADRRNEVDQADVALRAAIAAQGDAAGRHTEAKTRRDDLRVRIADLQRQLDELESDLSSATSEVRRSAADQDDADEAVAQAERRADRAEERLAALQRRR</sequence>
<name>A0A2V1HUP8_9MICO</name>
<dbReference type="AlphaFoldDB" id="A0A2V1HUP8"/>
<feature type="region of interest" description="Disordered" evidence="1">
    <location>
        <begin position="253"/>
        <end position="298"/>
    </location>
</feature>
<organism evidence="2 3">
    <name type="scientific">Amnibacterium flavum</name>
    <dbReference type="NCBI Taxonomy" id="2173173"/>
    <lineage>
        <taxon>Bacteria</taxon>
        <taxon>Bacillati</taxon>
        <taxon>Actinomycetota</taxon>
        <taxon>Actinomycetes</taxon>
        <taxon>Micrococcales</taxon>
        <taxon>Microbacteriaceae</taxon>
        <taxon>Amnibacterium</taxon>
    </lineage>
</organism>
<feature type="region of interest" description="Disordered" evidence="1">
    <location>
        <begin position="165"/>
        <end position="187"/>
    </location>
</feature>
<evidence type="ECO:0000313" key="3">
    <source>
        <dbReference type="Proteomes" id="UP000244893"/>
    </source>
</evidence>
<dbReference type="RefSeq" id="WP_116755158.1">
    <property type="nucleotide sequence ID" value="NZ_JBHUEX010000001.1"/>
</dbReference>
<protein>
    <submittedName>
        <fullName evidence="2">Uncharacterized protein</fullName>
    </submittedName>
</protein>
<reference evidence="2 3" key="1">
    <citation type="submission" date="2018-05" db="EMBL/GenBank/DDBJ databases">
        <title>Amnibacterium sp. M8JJ-5, whole genome shotgun sequence.</title>
        <authorList>
            <person name="Tuo L."/>
        </authorList>
    </citation>
    <scope>NUCLEOTIDE SEQUENCE [LARGE SCALE GENOMIC DNA]</scope>
    <source>
        <strain evidence="2 3">M8JJ-5</strain>
    </source>
</reference>
<proteinExistence type="predicted"/>
<keyword evidence="3" id="KW-1185">Reference proteome</keyword>
<dbReference type="EMBL" id="QEOP01000001">
    <property type="protein sequence ID" value="PVZ95422.1"/>
    <property type="molecule type" value="Genomic_DNA"/>
</dbReference>
<comment type="caution">
    <text evidence="2">The sequence shown here is derived from an EMBL/GenBank/DDBJ whole genome shotgun (WGS) entry which is preliminary data.</text>
</comment>
<gene>
    <name evidence="2" type="ORF">DDQ50_02610</name>
</gene>